<dbReference type="EMBL" id="CP042196">
    <property type="protein sequence ID" value="QDS74982.1"/>
    <property type="molecule type" value="Genomic_DNA"/>
</dbReference>
<accession>A0A517LH63</accession>
<organism evidence="4 5">
    <name type="scientific">Venturia effusa</name>
    <dbReference type="NCBI Taxonomy" id="50376"/>
    <lineage>
        <taxon>Eukaryota</taxon>
        <taxon>Fungi</taxon>
        <taxon>Dikarya</taxon>
        <taxon>Ascomycota</taxon>
        <taxon>Pezizomycotina</taxon>
        <taxon>Dothideomycetes</taxon>
        <taxon>Pleosporomycetidae</taxon>
        <taxon>Venturiales</taxon>
        <taxon>Venturiaceae</taxon>
        <taxon>Venturia</taxon>
    </lineage>
</organism>
<name>A0A517LH63_9PEZI</name>
<evidence type="ECO:0000256" key="1">
    <source>
        <dbReference type="SAM" id="Coils"/>
    </source>
</evidence>
<evidence type="ECO:0000313" key="5">
    <source>
        <dbReference type="Proteomes" id="UP000316270"/>
    </source>
</evidence>
<dbReference type="Proteomes" id="UP000316270">
    <property type="component" value="Chromosome 12"/>
</dbReference>
<dbReference type="Gene3D" id="1.10.287.1490">
    <property type="match status" value="1"/>
</dbReference>
<proteinExistence type="predicted"/>
<feature type="compositionally biased region" description="Basic residues" evidence="2">
    <location>
        <begin position="944"/>
        <end position="961"/>
    </location>
</feature>
<keyword evidence="3" id="KW-0472">Membrane</keyword>
<evidence type="ECO:0000256" key="3">
    <source>
        <dbReference type="SAM" id="Phobius"/>
    </source>
</evidence>
<evidence type="ECO:0000313" key="4">
    <source>
        <dbReference type="EMBL" id="QDS74982.1"/>
    </source>
</evidence>
<evidence type="ECO:0000256" key="2">
    <source>
        <dbReference type="SAM" id="MobiDB-lite"/>
    </source>
</evidence>
<gene>
    <name evidence="4" type="ORF">FKW77_005294</name>
</gene>
<sequence>MPASNFIEESLKTQPYYAEAATAVLIGLGILGPELTAALAIILYGLSVTGPAKPVTPSLPPLKPTSQDCLSYESIIPAILLDDPSALDRSLQLKWTEEQVPETCSEHAKPCLSMPEESSPTAQLLNAQRLPTILIPVAAQECHSLAASEQGVSNQDLEPSTDSAAPLIVHKDSTSLQNVLHGPDVQLRPEIAAAEQGLDNTSGLTEMQQLRSRVSELDEKLYTTQCDLRISQKRLEEQDESEQNARARVSEMEKKNSALNNLLSSRLSEVRELKTELMALRAQTAFGCCPDRNKILGHPQDLQARFTRSHTCSKREDFPPEMQQHLVSTMGSGYTLEAQRGEVQYILVDIEKPQSIYCFPIHNQILFTMGSTDCTVHALQPGLTMENVYATQRNRFRYEIEFGDMFARCIVRSSKPLVDVHFDYTMRLESRIFPSTMLEHLGCQNATDTQLDGLAPYARYHREHLGLKASLLVVNKQCFPFAALRASEGVSRVDDYTGDEILVRNGNRDCWDFHMMHVSKGGVAQLLVGDVAAHLADLQPWHDDGKWYDLSRLLPTYLLPNEIVRGQFVNQYGHDFFGPTCPEYTRLQPVWENSKRVLKKSQHRVRDTVDPVHFYRRHMNIVSTDLFCKEEQERDLALADGRSFHGSDFSDRAFSNVWSDIACVCEYYPGFVCRQCCLKFHNCSYSSEDSANACQGWVETLPYEDVGPADYGCQNLRWNGEIAFESAGTLRLVDYEVSFMGLEATPDAVAPGDDMRLPVGPWTGEPETVVGRYMHGGHLMVDAVGIKWIRFFPLTGHYIVSATIINKIQRFGVHKGAYSENHPSWKEFCDQRKDLTCSVDHPKVGAVLHTRTYVDKMIIDYTLPFAMGHPIYEDIAMGQVYNEYEMEEFYHLEEDQISQILPMFRDDRDKFFGNVGQMETLCPWRYKFYDEDGKLTIPAPRTYKVTHPRRPRVHSAPRKQNPKLENPNAKAEGNDDKQTPRQANVAKAGNVRKAPSLVSDNSSEDSPKLQPYTPELKSTRDTNVKLEAVIPDTNLAS</sequence>
<keyword evidence="1" id="KW-0175">Coiled coil</keyword>
<dbReference type="OrthoDB" id="10509116at2759"/>
<feature type="region of interest" description="Disordered" evidence="2">
    <location>
        <begin position="940"/>
        <end position="1037"/>
    </location>
</feature>
<protein>
    <submittedName>
        <fullName evidence="4">Uncharacterized protein</fullName>
    </submittedName>
</protein>
<feature type="coiled-coil region" evidence="1">
    <location>
        <begin position="235"/>
        <end position="262"/>
    </location>
</feature>
<keyword evidence="3" id="KW-1133">Transmembrane helix</keyword>
<dbReference type="AlphaFoldDB" id="A0A517LH63"/>
<keyword evidence="3" id="KW-0812">Transmembrane</keyword>
<feature type="transmembrane region" description="Helical" evidence="3">
    <location>
        <begin position="21"/>
        <end position="46"/>
    </location>
</feature>
<keyword evidence="5" id="KW-1185">Reference proteome</keyword>
<reference evidence="4 5" key="1">
    <citation type="submission" date="2019-07" db="EMBL/GenBank/DDBJ databases">
        <title>Finished genome of Venturia effusa.</title>
        <authorList>
            <person name="Young C.A."/>
            <person name="Cox M.P."/>
            <person name="Ganley A.R.D."/>
            <person name="David W.J."/>
        </authorList>
    </citation>
    <scope>NUCLEOTIDE SEQUENCE [LARGE SCALE GENOMIC DNA]</scope>
    <source>
        <strain evidence="5">albino</strain>
    </source>
</reference>